<dbReference type="Gene3D" id="2.170.130.10">
    <property type="entry name" value="TonB-dependent receptor, plug domain"/>
    <property type="match status" value="1"/>
</dbReference>
<dbReference type="Pfam" id="PF07715">
    <property type="entry name" value="Plug"/>
    <property type="match status" value="1"/>
</dbReference>
<dbReference type="InterPro" id="IPR012910">
    <property type="entry name" value="Plug_dom"/>
</dbReference>
<organism evidence="14 15">
    <name type="scientific">Tsuneonella aeria</name>
    <dbReference type="NCBI Taxonomy" id="1837929"/>
    <lineage>
        <taxon>Bacteria</taxon>
        <taxon>Pseudomonadati</taxon>
        <taxon>Pseudomonadota</taxon>
        <taxon>Alphaproteobacteria</taxon>
        <taxon>Sphingomonadales</taxon>
        <taxon>Erythrobacteraceae</taxon>
        <taxon>Tsuneonella</taxon>
    </lineage>
</organism>
<dbReference type="PROSITE" id="PS52016">
    <property type="entry name" value="TONB_DEPENDENT_REC_3"/>
    <property type="match status" value="1"/>
</dbReference>
<dbReference type="InterPro" id="IPR039426">
    <property type="entry name" value="TonB-dep_rcpt-like"/>
</dbReference>
<keyword evidence="3 8" id="KW-1134">Transmembrane beta strand</keyword>
<comment type="similarity">
    <text evidence="8 9">Belongs to the TonB-dependent receptor family.</text>
</comment>
<keyword evidence="4 8" id="KW-0812">Transmembrane</keyword>
<protein>
    <submittedName>
        <fullName evidence="14">TonB-dependent receptor</fullName>
    </submittedName>
</protein>
<feature type="domain" description="TonB-dependent receptor plug" evidence="13">
    <location>
        <begin position="67"/>
        <end position="175"/>
    </location>
</feature>
<dbReference type="InterPro" id="IPR000531">
    <property type="entry name" value="Beta-barrel_TonB"/>
</dbReference>
<evidence type="ECO:0000256" key="10">
    <source>
        <dbReference type="SAM" id="MobiDB-lite"/>
    </source>
</evidence>
<evidence type="ECO:0000256" key="2">
    <source>
        <dbReference type="ARBA" id="ARBA00022448"/>
    </source>
</evidence>
<keyword evidence="2 8" id="KW-0813">Transport</keyword>
<keyword evidence="5 9" id="KW-0798">TonB box</keyword>
<dbReference type="OrthoDB" id="7614575at2"/>
<dbReference type="RefSeq" id="WP_160610613.1">
    <property type="nucleotide sequence ID" value="NZ_WTZA01000001.1"/>
</dbReference>
<dbReference type="PANTHER" id="PTHR47234:SF2">
    <property type="entry name" value="TONB-DEPENDENT RECEPTOR"/>
    <property type="match status" value="1"/>
</dbReference>
<evidence type="ECO:0000256" key="1">
    <source>
        <dbReference type="ARBA" id="ARBA00004571"/>
    </source>
</evidence>
<keyword evidence="7 8" id="KW-0998">Cell outer membrane</keyword>
<keyword evidence="6 8" id="KW-0472">Membrane</keyword>
<keyword evidence="11" id="KW-0732">Signal</keyword>
<evidence type="ECO:0000256" key="4">
    <source>
        <dbReference type="ARBA" id="ARBA00022692"/>
    </source>
</evidence>
<dbReference type="EMBL" id="WTZA01000001">
    <property type="protein sequence ID" value="MXO74904.1"/>
    <property type="molecule type" value="Genomic_DNA"/>
</dbReference>
<dbReference type="SUPFAM" id="SSF56935">
    <property type="entry name" value="Porins"/>
    <property type="match status" value="1"/>
</dbReference>
<dbReference type="InterPro" id="IPR037066">
    <property type="entry name" value="Plug_dom_sf"/>
</dbReference>
<comment type="caution">
    <text evidence="14">The sequence shown here is derived from an EMBL/GenBank/DDBJ whole genome shotgun (WGS) entry which is preliminary data.</text>
</comment>
<proteinExistence type="inferred from homology"/>
<gene>
    <name evidence="14" type="ORF">GRI40_06675</name>
</gene>
<evidence type="ECO:0000256" key="5">
    <source>
        <dbReference type="ARBA" id="ARBA00023077"/>
    </source>
</evidence>
<name>A0A6I4TDL9_9SPHN</name>
<keyword evidence="14" id="KW-0675">Receptor</keyword>
<feature type="chain" id="PRO_5026329200" evidence="11">
    <location>
        <begin position="28"/>
        <end position="992"/>
    </location>
</feature>
<dbReference type="Pfam" id="PF00593">
    <property type="entry name" value="TonB_dep_Rec_b-barrel"/>
    <property type="match status" value="1"/>
</dbReference>
<evidence type="ECO:0000256" key="9">
    <source>
        <dbReference type="RuleBase" id="RU003357"/>
    </source>
</evidence>
<sequence>MSNRYNKAALLAGTIMASLVIATPAHAQSDSQPQENPVGTDIDADAGTGGEAIVVTGSRIQRRDLTSTSPLATVQDEEFKLSGAVNVEQVINTLPQVVPGATSFSNNPGGGVATLNLRGIGAARTLVLVNGRRWVSYDTSQVVDLNTIPQFLLDSVDVVTGGASAVYGSDALSGVVNFRLKQDLSGVEAGGQYSITDRGDGARYQGYLAVGANTSDGRGNVTAFAEYYNRKAVFQGARDFSRFALGDDGDVLSPGGSPTTPQGRVSVAPTAVVGVDPDGTGPLQAPTLVRGVGNYATAFGANFGSPGVSDVFDVPGDYYNYAPANYLQVPQERYTIGGYGHYEISDAVTAFVEATFVNNRVANELAATPVGGTFNVNLAAVQPYLSAADFAALQQIDANETAINAARAAAGLAPLFGPQAGGLNAQDPGIVQLGISRRILETGARNALDERNAFRVLAGVRGPAFANWNYEAYYSYARTRNAQIQSGNISQSAYRRAVENGDINVFGAGTLSQADVDGISILAQNGEVSTLQVASASLSGTLGSFGWGGDAIGLAIGAEYRKVGAEFIPDTALSSGDVVGFNAGDPTAGSYSVKEVFGEVRVPLIADRPFFHRLELNGAARYSDYSLEAVGGTWTYAGGAEWAPFADLTFRGQYQRAVRAPNVGELFGGQSNGFPGATDPCALASAATDATVRDLCIQTGVPAGLVGTAGLQPATQIQGLFGGNPDLEEETSDTYTAGVVFRPSFIPRLNIAVDYFNIKVENYISTLGGGLNGALNLCYNVIQDINSAYCQAFATGRNPANGQIGDSGFLPLIGNANVAKVETAGVDFQVDYSLPLNMGLFDESSKLNFFFLGTYTDTFKFYAVQDLDAFDECAGRFGQLVCGNPQPKWKWSSRLSWIDGPLTTSIRWRHLGKVRDDDDSTDYVVEELKAYNVFDLALGFDITEQLSLSMGVNNIFDKKPQVIGDNQEQANTYPGVYDVLGRDYFVSASLKF</sequence>
<accession>A0A6I4TDL9</accession>
<feature type="region of interest" description="Disordered" evidence="10">
    <location>
        <begin position="26"/>
        <end position="45"/>
    </location>
</feature>
<evidence type="ECO:0000256" key="6">
    <source>
        <dbReference type="ARBA" id="ARBA00023136"/>
    </source>
</evidence>
<comment type="subcellular location">
    <subcellularLocation>
        <location evidence="1 8">Cell outer membrane</location>
        <topology evidence="1 8">Multi-pass membrane protein</topology>
    </subcellularLocation>
</comment>
<keyword evidence="15" id="KW-1185">Reference proteome</keyword>
<evidence type="ECO:0000259" key="13">
    <source>
        <dbReference type="Pfam" id="PF07715"/>
    </source>
</evidence>
<dbReference type="GO" id="GO:0009279">
    <property type="term" value="C:cell outer membrane"/>
    <property type="evidence" value="ECO:0007669"/>
    <property type="project" value="UniProtKB-SubCell"/>
</dbReference>
<reference evidence="14 15" key="1">
    <citation type="submission" date="2019-12" db="EMBL/GenBank/DDBJ databases">
        <title>Genomic-based taxomic classification of the family Erythrobacteraceae.</title>
        <authorList>
            <person name="Xu L."/>
        </authorList>
    </citation>
    <scope>NUCLEOTIDE SEQUENCE [LARGE SCALE GENOMIC DNA]</scope>
    <source>
        <strain evidence="14 15">100921-2</strain>
    </source>
</reference>
<dbReference type="AlphaFoldDB" id="A0A6I4TDL9"/>
<feature type="domain" description="TonB-dependent receptor-like beta-barrel" evidence="12">
    <location>
        <begin position="465"/>
        <end position="955"/>
    </location>
</feature>
<evidence type="ECO:0000256" key="11">
    <source>
        <dbReference type="SAM" id="SignalP"/>
    </source>
</evidence>
<evidence type="ECO:0000256" key="8">
    <source>
        <dbReference type="PROSITE-ProRule" id="PRU01360"/>
    </source>
</evidence>
<dbReference type="Proteomes" id="UP000439522">
    <property type="component" value="Unassembled WGS sequence"/>
</dbReference>
<feature type="signal peptide" evidence="11">
    <location>
        <begin position="1"/>
        <end position="27"/>
    </location>
</feature>
<evidence type="ECO:0000259" key="12">
    <source>
        <dbReference type="Pfam" id="PF00593"/>
    </source>
</evidence>
<feature type="compositionally biased region" description="Polar residues" evidence="10">
    <location>
        <begin position="26"/>
        <end position="37"/>
    </location>
</feature>
<dbReference type="InterPro" id="IPR036942">
    <property type="entry name" value="Beta-barrel_TonB_sf"/>
</dbReference>
<evidence type="ECO:0000256" key="7">
    <source>
        <dbReference type="ARBA" id="ARBA00023237"/>
    </source>
</evidence>
<evidence type="ECO:0000313" key="14">
    <source>
        <dbReference type="EMBL" id="MXO74904.1"/>
    </source>
</evidence>
<evidence type="ECO:0000256" key="3">
    <source>
        <dbReference type="ARBA" id="ARBA00022452"/>
    </source>
</evidence>
<dbReference type="PANTHER" id="PTHR47234">
    <property type="match status" value="1"/>
</dbReference>
<evidence type="ECO:0000313" key="15">
    <source>
        <dbReference type="Proteomes" id="UP000439522"/>
    </source>
</evidence>
<dbReference type="Gene3D" id="2.40.170.20">
    <property type="entry name" value="TonB-dependent receptor, beta-barrel domain"/>
    <property type="match status" value="1"/>
</dbReference>